<dbReference type="InterPro" id="IPR032678">
    <property type="entry name" value="tRNA-synt_1_cat_dom"/>
</dbReference>
<keyword evidence="9 12" id="KW-0067">ATP-binding</keyword>
<keyword evidence="5 12" id="KW-0436">Ligase</keyword>
<comment type="catalytic activity">
    <reaction evidence="12">
        <text>tRNA(Cys) + L-cysteine + ATP = L-cysteinyl-tRNA(Cys) + AMP + diphosphate</text>
        <dbReference type="Rhea" id="RHEA:17773"/>
        <dbReference type="Rhea" id="RHEA-COMP:9661"/>
        <dbReference type="Rhea" id="RHEA-COMP:9679"/>
        <dbReference type="ChEBI" id="CHEBI:30616"/>
        <dbReference type="ChEBI" id="CHEBI:33019"/>
        <dbReference type="ChEBI" id="CHEBI:35235"/>
        <dbReference type="ChEBI" id="CHEBI:78442"/>
        <dbReference type="ChEBI" id="CHEBI:78517"/>
        <dbReference type="ChEBI" id="CHEBI:456215"/>
        <dbReference type="EC" id="6.1.1.16"/>
    </reaction>
</comment>
<feature type="binding site" evidence="12">
    <location>
        <position position="226"/>
    </location>
    <ligand>
        <name>Zn(2+)</name>
        <dbReference type="ChEBI" id="CHEBI:29105"/>
    </ligand>
</feature>
<evidence type="ECO:0000256" key="2">
    <source>
        <dbReference type="ARBA" id="ARBA00005594"/>
    </source>
</evidence>
<dbReference type="RefSeq" id="WP_022460217.1">
    <property type="nucleotide sequence ID" value="NZ_CAJJWD010000007.1"/>
</dbReference>
<evidence type="ECO:0000256" key="7">
    <source>
        <dbReference type="ARBA" id="ARBA00022741"/>
    </source>
</evidence>
<dbReference type="Proteomes" id="UP000187417">
    <property type="component" value="Unassembled WGS sequence"/>
</dbReference>
<feature type="short sequence motif" description="'HIGH' region" evidence="12">
    <location>
        <begin position="33"/>
        <end position="43"/>
    </location>
</feature>
<dbReference type="InterPro" id="IPR015803">
    <property type="entry name" value="Cys-tRNA-ligase"/>
</dbReference>
<sequence>MESKLTLYNTLDRRKETFEPINPPHVGMYVCGPTVYGDPHLGHARPAVTFDLLFRYLRSLGYKVRYVRNVTDVGHLEHDADDGEDKISKKARLEQLEPMEVAHYYTERYHRAMDELNVLSPSIEPCASGHIIEQIAMVKEILDNGFAYESNGSVYFDVEKYNRKYSYGRLSGRNLDDILTNTRELDGQGDKRHSCDFALWKKASPEHIMRWPSPWSDGFPGWHMECSAMSTKYLGQRFDIHGGGMDLMFPHHECEIAQSTAALGHDSAKYWIHNNMITINGQKMGKSLGNFITLEELFTGNHKLLTQAYSPMTIRFFVLQAHYRSTLDFSNEALQAAEKGLDRLMKAVEALDKIKPSEQSTVDPAELETRCREALDDDLNSPMAISALFDWVRIINQLVEGQQRITAADLEKLREIVRRYVFDILGLRDEKAASAGGKDLVTPLVNMLLDLRQTAKTEKNWALSDKIRDELTAIGIRVKDRKDGCDWEIE</sequence>
<dbReference type="PANTHER" id="PTHR10890">
    <property type="entry name" value="CYSTEINYL-TRNA SYNTHETASE"/>
    <property type="match status" value="1"/>
</dbReference>
<dbReference type="InterPro" id="IPR009080">
    <property type="entry name" value="tRNAsynth_Ia_anticodon-bd"/>
</dbReference>
<dbReference type="CDD" id="cd00672">
    <property type="entry name" value="CysRS_core"/>
    <property type="match status" value="1"/>
</dbReference>
<dbReference type="AlphaFoldDB" id="A0A1Q6FAJ0"/>
<dbReference type="SUPFAM" id="SSF47323">
    <property type="entry name" value="Anticodon-binding domain of a subclass of class I aminoacyl-tRNA synthetases"/>
    <property type="match status" value="1"/>
</dbReference>
<evidence type="ECO:0000256" key="8">
    <source>
        <dbReference type="ARBA" id="ARBA00022833"/>
    </source>
</evidence>
<dbReference type="EMBL" id="MNQH01000003">
    <property type="protein sequence ID" value="OKY95884.1"/>
    <property type="molecule type" value="Genomic_DNA"/>
</dbReference>
<dbReference type="InterPro" id="IPR056411">
    <property type="entry name" value="CysS_C"/>
</dbReference>
<comment type="caution">
    <text evidence="15">The sequence shown here is derived from an EMBL/GenBank/DDBJ whole genome shotgun (WGS) entry which is preliminary data.</text>
</comment>
<feature type="short sequence motif" description="'KMSKS' region" evidence="12">
    <location>
        <begin position="283"/>
        <end position="287"/>
    </location>
</feature>
<feature type="binding site" evidence="12">
    <location>
        <position position="255"/>
    </location>
    <ligand>
        <name>Zn(2+)</name>
        <dbReference type="ChEBI" id="CHEBI:29105"/>
    </ligand>
</feature>
<dbReference type="GO" id="GO:0004817">
    <property type="term" value="F:cysteine-tRNA ligase activity"/>
    <property type="evidence" value="ECO:0007669"/>
    <property type="project" value="UniProtKB-UniRule"/>
</dbReference>
<feature type="domain" description="Cysteinyl-tRNA synthetase class Ia DALR" evidence="14">
    <location>
        <begin position="370"/>
        <end position="436"/>
    </location>
</feature>
<reference evidence="15 16" key="1">
    <citation type="journal article" date="2016" name="Nat. Biotechnol.">
        <title>Measurement of bacterial replication rates in microbial communities.</title>
        <authorList>
            <person name="Brown C.T."/>
            <person name="Olm M.R."/>
            <person name="Thomas B.C."/>
            <person name="Banfield J.F."/>
        </authorList>
    </citation>
    <scope>NUCLEOTIDE SEQUENCE [LARGE SCALE GENOMIC DNA]</scope>
    <source>
        <strain evidence="15">CAG:67_53_122</strain>
    </source>
</reference>
<dbReference type="Pfam" id="PF23493">
    <property type="entry name" value="CysS_C"/>
    <property type="match status" value="1"/>
</dbReference>
<keyword evidence="7 12" id="KW-0547">Nucleotide-binding</keyword>
<dbReference type="Pfam" id="PF01406">
    <property type="entry name" value="tRNA-synt_1e"/>
    <property type="match status" value="1"/>
</dbReference>
<feature type="binding site" evidence="12">
    <location>
        <position position="251"/>
    </location>
    <ligand>
        <name>Zn(2+)</name>
        <dbReference type="ChEBI" id="CHEBI:29105"/>
    </ligand>
</feature>
<dbReference type="Gene3D" id="1.20.120.1910">
    <property type="entry name" value="Cysteine-tRNA ligase, C-terminal anti-codon recognition domain"/>
    <property type="match status" value="1"/>
</dbReference>
<dbReference type="InterPro" id="IPR024909">
    <property type="entry name" value="Cys-tRNA/MSH_ligase"/>
</dbReference>
<dbReference type="NCBIfam" id="TIGR00435">
    <property type="entry name" value="cysS"/>
    <property type="match status" value="1"/>
</dbReference>
<evidence type="ECO:0000256" key="5">
    <source>
        <dbReference type="ARBA" id="ARBA00022598"/>
    </source>
</evidence>
<evidence type="ECO:0000259" key="14">
    <source>
        <dbReference type="SMART" id="SM00840"/>
    </source>
</evidence>
<evidence type="ECO:0000313" key="15">
    <source>
        <dbReference type="EMBL" id="OKY95884.1"/>
    </source>
</evidence>
<comment type="subcellular location">
    <subcellularLocation>
        <location evidence="1 12">Cytoplasm</location>
    </subcellularLocation>
</comment>
<dbReference type="SUPFAM" id="SSF52374">
    <property type="entry name" value="Nucleotidylyl transferase"/>
    <property type="match status" value="1"/>
</dbReference>
<dbReference type="EC" id="6.1.1.16" evidence="12"/>
<proteinExistence type="inferred from homology"/>
<dbReference type="PANTHER" id="PTHR10890:SF3">
    <property type="entry name" value="CYSTEINE--TRNA LIGASE, CYTOPLASMIC"/>
    <property type="match status" value="1"/>
</dbReference>
<evidence type="ECO:0000256" key="9">
    <source>
        <dbReference type="ARBA" id="ARBA00022840"/>
    </source>
</evidence>
<dbReference type="InterPro" id="IPR015273">
    <property type="entry name" value="Cys-tRNA-synt_Ia_DALR"/>
</dbReference>
<feature type="coiled-coil region" evidence="13">
    <location>
        <begin position="327"/>
        <end position="354"/>
    </location>
</feature>
<evidence type="ECO:0000313" key="16">
    <source>
        <dbReference type="Proteomes" id="UP000187417"/>
    </source>
</evidence>
<evidence type="ECO:0000256" key="1">
    <source>
        <dbReference type="ARBA" id="ARBA00004496"/>
    </source>
</evidence>
<dbReference type="GO" id="GO:0006423">
    <property type="term" value="P:cysteinyl-tRNA aminoacylation"/>
    <property type="evidence" value="ECO:0007669"/>
    <property type="project" value="UniProtKB-UniRule"/>
</dbReference>
<evidence type="ECO:0000256" key="6">
    <source>
        <dbReference type="ARBA" id="ARBA00022723"/>
    </source>
</evidence>
<evidence type="ECO:0000256" key="10">
    <source>
        <dbReference type="ARBA" id="ARBA00022917"/>
    </source>
</evidence>
<dbReference type="Gene3D" id="3.40.50.620">
    <property type="entry name" value="HUPs"/>
    <property type="match status" value="1"/>
</dbReference>
<dbReference type="GO" id="GO:0005524">
    <property type="term" value="F:ATP binding"/>
    <property type="evidence" value="ECO:0007669"/>
    <property type="project" value="UniProtKB-UniRule"/>
</dbReference>
<dbReference type="FunFam" id="3.40.50.620:FF:000140">
    <property type="entry name" value="Cysteine--tRNA ligase"/>
    <property type="match status" value="1"/>
</dbReference>
<dbReference type="GO" id="GO:0005829">
    <property type="term" value="C:cytosol"/>
    <property type="evidence" value="ECO:0007669"/>
    <property type="project" value="TreeGrafter"/>
</dbReference>
<comment type="subunit">
    <text evidence="3 12">Monomer.</text>
</comment>
<accession>A0A1Q6FAJ0</accession>
<evidence type="ECO:0000256" key="4">
    <source>
        <dbReference type="ARBA" id="ARBA00022490"/>
    </source>
</evidence>
<keyword evidence="8 12" id="KW-0862">Zinc</keyword>
<dbReference type="GO" id="GO:0008270">
    <property type="term" value="F:zinc ion binding"/>
    <property type="evidence" value="ECO:0007669"/>
    <property type="project" value="UniProtKB-UniRule"/>
</dbReference>
<comment type="cofactor">
    <cofactor evidence="12">
        <name>Zn(2+)</name>
        <dbReference type="ChEBI" id="CHEBI:29105"/>
    </cofactor>
    <text evidence="12">Binds 1 zinc ion per subunit.</text>
</comment>
<protein>
    <recommendedName>
        <fullName evidence="12">Cysteine--tRNA ligase</fullName>
        <ecNumber evidence="12">6.1.1.16</ecNumber>
    </recommendedName>
    <alternativeName>
        <fullName evidence="12">Cysteinyl-tRNA synthetase</fullName>
        <shortName evidence="12">CysRS</shortName>
    </alternativeName>
</protein>
<dbReference type="InterPro" id="IPR014729">
    <property type="entry name" value="Rossmann-like_a/b/a_fold"/>
</dbReference>
<dbReference type="SMART" id="SM00840">
    <property type="entry name" value="DALR_2"/>
    <property type="match status" value="1"/>
</dbReference>
<keyword evidence="11 12" id="KW-0030">Aminoacyl-tRNA synthetase</keyword>
<keyword evidence="4 12" id="KW-0963">Cytoplasm</keyword>
<keyword evidence="6 12" id="KW-0479">Metal-binding</keyword>
<evidence type="ECO:0000256" key="11">
    <source>
        <dbReference type="ARBA" id="ARBA00023146"/>
    </source>
</evidence>
<dbReference type="PRINTS" id="PR00983">
    <property type="entry name" value="TRNASYNTHCYS"/>
</dbReference>
<evidence type="ECO:0000256" key="12">
    <source>
        <dbReference type="HAMAP-Rule" id="MF_00041"/>
    </source>
</evidence>
<name>A0A1Q6FAJ0_9BACT</name>
<feature type="binding site" evidence="12">
    <location>
        <position position="286"/>
    </location>
    <ligand>
        <name>ATP</name>
        <dbReference type="ChEBI" id="CHEBI:30616"/>
    </ligand>
</feature>
<feature type="binding site" evidence="12">
    <location>
        <position position="31"/>
    </location>
    <ligand>
        <name>Zn(2+)</name>
        <dbReference type="ChEBI" id="CHEBI:29105"/>
    </ligand>
</feature>
<dbReference type="STRING" id="28117.BHV66_02720"/>
<evidence type="ECO:0000256" key="13">
    <source>
        <dbReference type="SAM" id="Coils"/>
    </source>
</evidence>
<comment type="similarity">
    <text evidence="2 12">Belongs to the class-I aminoacyl-tRNA synthetase family.</text>
</comment>
<gene>
    <name evidence="12" type="primary">cysS</name>
    <name evidence="15" type="ORF">BHV66_02720</name>
</gene>
<dbReference type="HAMAP" id="MF_00041">
    <property type="entry name" value="Cys_tRNA_synth"/>
    <property type="match status" value="1"/>
</dbReference>
<keyword evidence="10 12" id="KW-0648">Protein biosynthesis</keyword>
<dbReference type="Pfam" id="PF09190">
    <property type="entry name" value="DALR_2"/>
    <property type="match status" value="1"/>
</dbReference>
<evidence type="ECO:0000256" key="3">
    <source>
        <dbReference type="ARBA" id="ARBA00011245"/>
    </source>
</evidence>
<keyword evidence="13" id="KW-0175">Coiled coil</keyword>
<organism evidence="15 16">
    <name type="scientific">Alistipes putredinis</name>
    <dbReference type="NCBI Taxonomy" id="28117"/>
    <lineage>
        <taxon>Bacteria</taxon>
        <taxon>Pseudomonadati</taxon>
        <taxon>Bacteroidota</taxon>
        <taxon>Bacteroidia</taxon>
        <taxon>Bacteroidales</taxon>
        <taxon>Rikenellaceae</taxon>
        <taxon>Alistipes</taxon>
    </lineage>
</organism>